<feature type="domain" description="HTH tetR-type" evidence="3">
    <location>
        <begin position="1"/>
        <end position="61"/>
    </location>
</feature>
<keyword evidence="1 2" id="KW-0238">DNA-binding</keyword>
<dbReference type="InterPro" id="IPR050624">
    <property type="entry name" value="HTH-type_Tx_Regulator"/>
</dbReference>
<sequence length="192" mass="22659">MDKKEELLASAHAIFTKKGYKETNISDITKSINVATGSFYKYYSSKEDIFLEVYKLENTRVRQLVMEHVDWQLPIESIIESLFFVTSKHLFGNKIMAEWSNPKISKILRKYYFSEQGKKDNQFHNFLMTVIDKKMKELKIKPQLAVQLKRVYEFLYYIDCHVTDSDFEGCSEVIKLLTVYFVKGLVYENSAR</sequence>
<accession>A0A0E2E7I2</accession>
<dbReference type="PROSITE" id="PS50977">
    <property type="entry name" value="HTH_TETR_2"/>
    <property type="match status" value="1"/>
</dbReference>
<gene>
    <name evidence="4" type="ORF">HMPREF9726_00156</name>
</gene>
<protein>
    <recommendedName>
        <fullName evidence="3">HTH tetR-type domain-containing protein</fullName>
    </recommendedName>
</protein>
<dbReference type="InterPro" id="IPR009057">
    <property type="entry name" value="Homeodomain-like_sf"/>
</dbReference>
<dbReference type="Proteomes" id="UP000011705">
    <property type="component" value="Chromosome"/>
</dbReference>
<dbReference type="RefSeq" id="WP_002668724.1">
    <property type="nucleotide sequence ID" value="NZ_CM001795.1"/>
</dbReference>
<dbReference type="PRINTS" id="PR00455">
    <property type="entry name" value="HTHTETR"/>
</dbReference>
<proteinExistence type="predicted"/>
<reference evidence="4" key="1">
    <citation type="submission" date="2012-01" db="EMBL/GenBank/DDBJ databases">
        <title>The Genome Sequence of Treponema denticola H-22.</title>
        <authorList>
            <consortium name="The Broad Institute Genome Sequencing Platform"/>
            <person name="Earl A."/>
            <person name="Ward D."/>
            <person name="Feldgarden M."/>
            <person name="Gevers D."/>
            <person name="Blanton J.M."/>
            <person name="Fenno C.J."/>
            <person name="Baranova O.V."/>
            <person name="Mathney J."/>
            <person name="Dewhirst F.E."/>
            <person name="Izard J."/>
            <person name="Young S.K."/>
            <person name="Zeng Q."/>
            <person name="Gargeya S."/>
            <person name="Fitzgerald M."/>
            <person name="Haas B."/>
            <person name="Abouelleil A."/>
            <person name="Alvarado L."/>
            <person name="Arachchi H.M."/>
            <person name="Berlin A."/>
            <person name="Chapman S.B."/>
            <person name="Gearin G."/>
            <person name="Goldberg J."/>
            <person name="Griggs A."/>
            <person name="Gujja S."/>
            <person name="Hansen M."/>
            <person name="Heiman D."/>
            <person name="Howarth C."/>
            <person name="Larimer J."/>
            <person name="Lui A."/>
            <person name="MacDonald P.J.P."/>
            <person name="McCowen C."/>
            <person name="Montmayeur A."/>
            <person name="Murphy C."/>
            <person name="Neiman D."/>
            <person name="Pearson M."/>
            <person name="Priest M."/>
            <person name="Roberts A."/>
            <person name="Saif S."/>
            <person name="Shea T."/>
            <person name="Sisk P."/>
            <person name="Stolte C."/>
            <person name="Sykes S."/>
            <person name="Wortman J."/>
            <person name="Nusbaum C."/>
            <person name="Birren B."/>
        </authorList>
    </citation>
    <scope>NUCLEOTIDE SEQUENCE [LARGE SCALE GENOMIC DNA]</scope>
    <source>
        <strain evidence="4">H-22</strain>
    </source>
</reference>
<evidence type="ECO:0000259" key="3">
    <source>
        <dbReference type="PROSITE" id="PS50977"/>
    </source>
</evidence>
<evidence type="ECO:0000256" key="2">
    <source>
        <dbReference type="PROSITE-ProRule" id="PRU00335"/>
    </source>
</evidence>
<dbReference type="PATRIC" id="fig|999432.5.peg.160"/>
<dbReference type="Pfam" id="PF00440">
    <property type="entry name" value="TetR_N"/>
    <property type="match status" value="1"/>
</dbReference>
<dbReference type="EMBL" id="AGDV01000001">
    <property type="protein sequence ID" value="EMB35964.1"/>
    <property type="molecule type" value="Genomic_DNA"/>
</dbReference>
<dbReference type="SUPFAM" id="SSF46689">
    <property type="entry name" value="Homeodomain-like"/>
    <property type="match status" value="1"/>
</dbReference>
<feature type="DNA-binding region" description="H-T-H motif" evidence="2">
    <location>
        <begin position="24"/>
        <end position="43"/>
    </location>
</feature>
<dbReference type="GO" id="GO:0003677">
    <property type="term" value="F:DNA binding"/>
    <property type="evidence" value="ECO:0007669"/>
    <property type="project" value="UniProtKB-UniRule"/>
</dbReference>
<name>A0A0E2E7I2_TREDN</name>
<dbReference type="AlphaFoldDB" id="A0A0E2E7I2"/>
<evidence type="ECO:0000313" key="4">
    <source>
        <dbReference type="EMBL" id="EMB35964.1"/>
    </source>
</evidence>
<dbReference type="PANTHER" id="PTHR43479">
    <property type="entry name" value="ACREF/ENVCD OPERON REPRESSOR-RELATED"/>
    <property type="match status" value="1"/>
</dbReference>
<evidence type="ECO:0000256" key="1">
    <source>
        <dbReference type="ARBA" id="ARBA00023125"/>
    </source>
</evidence>
<dbReference type="HOGENOM" id="CLU_069356_42_3_12"/>
<organism evidence="4">
    <name type="scientific">Treponema denticola H-22</name>
    <dbReference type="NCBI Taxonomy" id="999432"/>
    <lineage>
        <taxon>Bacteria</taxon>
        <taxon>Pseudomonadati</taxon>
        <taxon>Spirochaetota</taxon>
        <taxon>Spirochaetia</taxon>
        <taxon>Spirochaetales</taxon>
        <taxon>Treponemataceae</taxon>
        <taxon>Treponema</taxon>
    </lineage>
</organism>
<comment type="caution">
    <text evidence="4">The sequence shown here is derived from an EMBL/GenBank/DDBJ whole genome shotgun (WGS) entry which is preliminary data.</text>
</comment>
<dbReference type="Gene3D" id="1.10.357.10">
    <property type="entry name" value="Tetracycline Repressor, domain 2"/>
    <property type="match status" value="1"/>
</dbReference>
<dbReference type="InterPro" id="IPR001647">
    <property type="entry name" value="HTH_TetR"/>
</dbReference>
<dbReference type="PANTHER" id="PTHR43479:SF11">
    <property type="entry name" value="ACREF_ENVCD OPERON REPRESSOR-RELATED"/>
    <property type="match status" value="1"/>
</dbReference>